<evidence type="ECO:0000256" key="4">
    <source>
        <dbReference type="ARBA" id="ARBA00022679"/>
    </source>
</evidence>
<dbReference type="EMBL" id="JAPDSH010000007">
    <property type="protein sequence ID" value="MDF0480450.1"/>
    <property type="molecule type" value="Genomic_DNA"/>
</dbReference>
<evidence type="ECO:0000256" key="2">
    <source>
        <dbReference type="ARBA" id="ARBA00022576"/>
    </source>
</evidence>
<dbReference type="InterPro" id="IPR015422">
    <property type="entry name" value="PyrdxlP-dep_Trfase_small"/>
</dbReference>
<dbReference type="CDD" id="cd00610">
    <property type="entry name" value="OAT_like"/>
    <property type="match status" value="1"/>
</dbReference>
<keyword evidence="4" id="KW-0808">Transferase</keyword>
<dbReference type="Gene3D" id="3.40.640.10">
    <property type="entry name" value="Type I PLP-dependent aspartate aminotransferase-like (Major domain)"/>
    <property type="match status" value="1"/>
</dbReference>
<dbReference type="PIRSF" id="PIRSF000521">
    <property type="entry name" value="Transaminase_4ab_Lys_Orn"/>
    <property type="match status" value="1"/>
</dbReference>
<dbReference type="NCBIfam" id="NF002325">
    <property type="entry name" value="PRK01278.1"/>
    <property type="match status" value="1"/>
</dbReference>
<dbReference type="NCBIfam" id="TIGR00707">
    <property type="entry name" value="argD"/>
    <property type="match status" value="1"/>
</dbReference>
<evidence type="ECO:0000313" key="7">
    <source>
        <dbReference type="EMBL" id="MDF0480450.1"/>
    </source>
</evidence>
<gene>
    <name evidence="7" type="ORF">OL233_09165</name>
</gene>
<dbReference type="InterPro" id="IPR004636">
    <property type="entry name" value="AcOrn/SuccOrn_fam"/>
</dbReference>
<comment type="similarity">
    <text evidence="6">Belongs to the class-III pyridoxal-phosphate-dependent aminotransferase family.</text>
</comment>
<evidence type="ECO:0000256" key="3">
    <source>
        <dbReference type="ARBA" id="ARBA00022605"/>
    </source>
</evidence>
<evidence type="ECO:0000256" key="6">
    <source>
        <dbReference type="RuleBase" id="RU003560"/>
    </source>
</evidence>
<keyword evidence="5 6" id="KW-0663">Pyridoxal phosphate</keyword>
<comment type="cofactor">
    <cofactor evidence="1">
        <name>pyridoxal 5'-phosphate</name>
        <dbReference type="ChEBI" id="CHEBI:597326"/>
    </cofactor>
</comment>
<dbReference type="Proteomes" id="UP001147148">
    <property type="component" value="Unassembled WGS sequence"/>
</dbReference>
<proteinExistence type="inferred from homology"/>
<reference evidence="7" key="1">
    <citation type="submission" date="2022-10" db="EMBL/GenBank/DDBJ databases">
        <title>Vagococcus sp. isolated from poultry meat.</title>
        <authorList>
            <person name="Johansson P."/>
            <person name="Bjorkroth J."/>
        </authorList>
    </citation>
    <scope>NUCLEOTIDE SEQUENCE</scope>
    <source>
        <strain evidence="7">PNs007</strain>
    </source>
</reference>
<evidence type="ECO:0000256" key="1">
    <source>
        <dbReference type="ARBA" id="ARBA00001933"/>
    </source>
</evidence>
<dbReference type="InterPro" id="IPR015421">
    <property type="entry name" value="PyrdxlP-dep_Trfase_major"/>
</dbReference>
<sequence length="410" mass="45060">MRVSDTGKSAKEIKALTDKYMIETYERFDFITDYVDGNYMYDDENNSYLDFYGGVAVNSTGNRNPKVVEAIKNQVDDVIHTFNYPYTVPQALLAELICTTIGMEKIFFQNSGTEANEAMIKLARKYGIDNYGEHKYEIITALNSFHGRTYGAMSATGQEHNAIQNGFKPMVPGFSYGTFNDVESFENLVTDNTIAIMLEPIQGEGGIIPATPEFMEGIKQLCDKHNLLLLFDEIQTGWCRTGEIMAFQHYGIVPDILTMAKAMGGGMPIGAMCTTSKLAKVFSMGAHGSTYGGNSLACAASLAQIKELLDGEYAQRAKNIGDYLIKKLSSLPNVKEVRGKGLMLAVEFLDIDALSLKKKALSKTLLTTAVGIHTLRLVPPLTITEDECDIASQILNESINELSSNKEGAE</sequence>
<dbReference type="PANTHER" id="PTHR11986:SF79">
    <property type="entry name" value="ACETYLORNITHINE AMINOTRANSFERASE, MITOCHONDRIAL"/>
    <property type="match status" value="1"/>
</dbReference>
<dbReference type="SUPFAM" id="SSF53383">
    <property type="entry name" value="PLP-dependent transferases"/>
    <property type="match status" value="1"/>
</dbReference>
<dbReference type="InterPro" id="IPR005814">
    <property type="entry name" value="Aminotrans_3"/>
</dbReference>
<protein>
    <submittedName>
        <fullName evidence="7">Acetylornithine/succinylornithine family transaminase</fullName>
    </submittedName>
</protein>
<keyword evidence="2" id="KW-0032">Aminotransferase</keyword>
<dbReference type="RefSeq" id="WP_275472022.1">
    <property type="nucleotide sequence ID" value="NZ_JAPDSH010000007.1"/>
</dbReference>
<organism evidence="7 8">
    <name type="scientific">Vagococcus proximus</name>
    <dbReference type="NCBI Taxonomy" id="2991417"/>
    <lineage>
        <taxon>Bacteria</taxon>
        <taxon>Bacillati</taxon>
        <taxon>Bacillota</taxon>
        <taxon>Bacilli</taxon>
        <taxon>Lactobacillales</taxon>
        <taxon>Enterococcaceae</taxon>
        <taxon>Vagococcus</taxon>
    </lineage>
</organism>
<accession>A0ABT5X389</accession>
<name>A0ABT5X389_9ENTE</name>
<keyword evidence="3" id="KW-0028">Amino-acid biosynthesis</keyword>
<keyword evidence="8" id="KW-1185">Reference proteome</keyword>
<dbReference type="PANTHER" id="PTHR11986">
    <property type="entry name" value="AMINOTRANSFERASE CLASS III"/>
    <property type="match status" value="1"/>
</dbReference>
<evidence type="ECO:0000313" key="8">
    <source>
        <dbReference type="Proteomes" id="UP001147148"/>
    </source>
</evidence>
<dbReference type="Pfam" id="PF00202">
    <property type="entry name" value="Aminotran_3"/>
    <property type="match status" value="1"/>
</dbReference>
<comment type="caution">
    <text evidence="7">The sequence shown here is derived from an EMBL/GenBank/DDBJ whole genome shotgun (WGS) entry which is preliminary data.</text>
</comment>
<dbReference type="Gene3D" id="3.90.1150.10">
    <property type="entry name" value="Aspartate Aminotransferase, domain 1"/>
    <property type="match status" value="1"/>
</dbReference>
<evidence type="ECO:0000256" key="5">
    <source>
        <dbReference type="ARBA" id="ARBA00022898"/>
    </source>
</evidence>
<dbReference type="InterPro" id="IPR015424">
    <property type="entry name" value="PyrdxlP-dep_Trfase"/>
</dbReference>
<dbReference type="InterPro" id="IPR050103">
    <property type="entry name" value="Class-III_PLP-dep_AT"/>
</dbReference>